<organism evidence="6 7">
    <name type="scientific">Triparma laevis f. inornata</name>
    <dbReference type="NCBI Taxonomy" id="1714386"/>
    <lineage>
        <taxon>Eukaryota</taxon>
        <taxon>Sar</taxon>
        <taxon>Stramenopiles</taxon>
        <taxon>Ochrophyta</taxon>
        <taxon>Bolidophyceae</taxon>
        <taxon>Parmales</taxon>
        <taxon>Triparmaceae</taxon>
        <taxon>Triparma</taxon>
    </lineage>
</organism>
<proteinExistence type="inferred from homology"/>
<dbReference type="SUPFAM" id="SSF55257">
    <property type="entry name" value="RBP11-like subunits of RNA polymerase"/>
    <property type="match status" value="1"/>
</dbReference>
<dbReference type="PANTHER" id="PTHR13946">
    <property type="entry name" value="DNA-DIRECTED RNA POLYMERASE I,II,III"/>
    <property type="match status" value="1"/>
</dbReference>
<evidence type="ECO:0000256" key="1">
    <source>
        <dbReference type="ARBA" id="ARBA00022478"/>
    </source>
</evidence>
<evidence type="ECO:0000256" key="2">
    <source>
        <dbReference type="ARBA" id="ARBA00023163"/>
    </source>
</evidence>
<dbReference type="InterPro" id="IPR036603">
    <property type="entry name" value="RBP11-like"/>
</dbReference>
<dbReference type="Pfam" id="PF13656">
    <property type="entry name" value="RNA_pol_L_2"/>
    <property type="match status" value="1"/>
</dbReference>
<dbReference type="GO" id="GO:0006362">
    <property type="term" value="P:transcription elongation by RNA polymerase I"/>
    <property type="evidence" value="ECO:0007669"/>
    <property type="project" value="TreeGrafter"/>
</dbReference>
<dbReference type="GO" id="GO:0046983">
    <property type="term" value="F:protein dimerization activity"/>
    <property type="evidence" value="ECO:0007669"/>
    <property type="project" value="InterPro"/>
</dbReference>
<dbReference type="Proteomes" id="UP001162640">
    <property type="component" value="Unassembled WGS sequence"/>
</dbReference>
<evidence type="ECO:0000259" key="5">
    <source>
        <dbReference type="Pfam" id="PF13656"/>
    </source>
</evidence>
<evidence type="ECO:0000256" key="4">
    <source>
        <dbReference type="SAM" id="MobiDB-lite"/>
    </source>
</evidence>
<dbReference type="InterPro" id="IPR033898">
    <property type="entry name" value="RNAP_AC19"/>
</dbReference>
<dbReference type="GO" id="GO:0005736">
    <property type="term" value="C:RNA polymerase I complex"/>
    <property type="evidence" value="ECO:0007669"/>
    <property type="project" value="TreeGrafter"/>
</dbReference>
<evidence type="ECO:0000256" key="3">
    <source>
        <dbReference type="ARBA" id="ARBA00025751"/>
    </source>
</evidence>
<feature type="region of interest" description="Disordered" evidence="4">
    <location>
        <begin position="1"/>
        <end position="24"/>
    </location>
</feature>
<sequence length="114" mass="12399">MSVNTTPVAPIPEPLSIHGTDPQSLTFRIGSEDHTLGNSLRHLLVKGMESSVSFAGYSVPHPSEHVLQLRVQMDKSQNTTAKEAVVEACDTLGKLCDHIKAEVEKSHSNNVKIE</sequence>
<keyword evidence="1" id="KW-0240">DNA-directed RNA polymerase</keyword>
<dbReference type="GO" id="GO:0003899">
    <property type="term" value="F:DNA-directed RNA polymerase activity"/>
    <property type="evidence" value="ECO:0007669"/>
    <property type="project" value="InterPro"/>
</dbReference>
<comment type="similarity">
    <text evidence="3">Belongs to the archaeal Rpo11/eukaryotic RPB11/RPC19 RNA polymerase subunit family.</text>
</comment>
<dbReference type="InterPro" id="IPR022905">
    <property type="entry name" value="Rpo11-like"/>
</dbReference>
<protein>
    <recommendedName>
        <fullName evidence="5">DNA-directed RNA polymerase RBP11-like dimerisation domain-containing protein</fullName>
    </recommendedName>
</protein>
<gene>
    <name evidence="6" type="ORF">TL16_g10409</name>
</gene>
<keyword evidence="2" id="KW-0804">Transcription</keyword>
<dbReference type="EMBL" id="BLQM01000369">
    <property type="protein sequence ID" value="GMH86023.1"/>
    <property type="molecule type" value="Genomic_DNA"/>
</dbReference>
<evidence type="ECO:0000313" key="7">
    <source>
        <dbReference type="Proteomes" id="UP001162640"/>
    </source>
</evidence>
<accession>A0A9W7EQJ7</accession>
<comment type="caution">
    <text evidence="6">The sequence shown here is derived from an EMBL/GenBank/DDBJ whole genome shotgun (WGS) entry which is preliminary data.</text>
</comment>
<dbReference type="GO" id="GO:0006383">
    <property type="term" value="P:transcription by RNA polymerase III"/>
    <property type="evidence" value="ECO:0007669"/>
    <property type="project" value="TreeGrafter"/>
</dbReference>
<dbReference type="Gene3D" id="3.30.1360.10">
    <property type="entry name" value="RNA polymerase, RBP11-like subunit"/>
    <property type="match status" value="1"/>
</dbReference>
<dbReference type="AlphaFoldDB" id="A0A9W7EQJ7"/>
<evidence type="ECO:0000313" key="6">
    <source>
        <dbReference type="EMBL" id="GMH86023.1"/>
    </source>
</evidence>
<name>A0A9W7EQJ7_9STRA</name>
<dbReference type="GO" id="GO:0005666">
    <property type="term" value="C:RNA polymerase III complex"/>
    <property type="evidence" value="ECO:0007669"/>
    <property type="project" value="TreeGrafter"/>
</dbReference>
<dbReference type="HAMAP" id="MF_00261">
    <property type="entry name" value="RNApol_arch_Rpo11"/>
    <property type="match status" value="1"/>
</dbReference>
<reference evidence="7" key="1">
    <citation type="journal article" date="2023" name="Commun. Biol.">
        <title>Genome analysis of Parmales, the sister group of diatoms, reveals the evolutionary specialization of diatoms from phago-mixotrophs to photoautotrophs.</title>
        <authorList>
            <person name="Ban H."/>
            <person name="Sato S."/>
            <person name="Yoshikawa S."/>
            <person name="Yamada K."/>
            <person name="Nakamura Y."/>
            <person name="Ichinomiya M."/>
            <person name="Sato N."/>
            <person name="Blanc-Mathieu R."/>
            <person name="Endo H."/>
            <person name="Kuwata A."/>
            <person name="Ogata H."/>
        </authorList>
    </citation>
    <scope>NUCLEOTIDE SEQUENCE [LARGE SCALE GENOMIC DNA]</scope>
</reference>
<dbReference type="CDD" id="cd07029">
    <property type="entry name" value="RNAP_I_III_AC19"/>
    <property type="match status" value="1"/>
</dbReference>
<feature type="domain" description="DNA-directed RNA polymerase RBP11-like dimerisation" evidence="5">
    <location>
        <begin position="25"/>
        <end position="101"/>
    </location>
</feature>
<dbReference type="InterPro" id="IPR009025">
    <property type="entry name" value="RBP11-like_dimer"/>
</dbReference>
<dbReference type="PANTHER" id="PTHR13946:SF28">
    <property type="entry name" value="DNA-DIRECTED RNA POLYMERASES I AND III SUBUNIT RPAC2"/>
    <property type="match status" value="1"/>
</dbReference>